<evidence type="ECO:0000256" key="2">
    <source>
        <dbReference type="ARBA" id="ARBA00023027"/>
    </source>
</evidence>
<dbReference type="Gene3D" id="3.40.50.720">
    <property type="entry name" value="NAD(P)-binding Rossmann-like Domain"/>
    <property type="match status" value="1"/>
</dbReference>
<keyword evidence="7" id="KW-1185">Reference proteome</keyword>
<dbReference type="EC" id="1.1.1.60" evidence="6"/>
<dbReference type="PIRSF" id="PIRSF000103">
    <property type="entry name" value="HIBADH"/>
    <property type="match status" value="1"/>
</dbReference>
<dbReference type="GO" id="GO:0051287">
    <property type="term" value="F:NAD binding"/>
    <property type="evidence" value="ECO:0007669"/>
    <property type="project" value="InterPro"/>
</dbReference>
<keyword evidence="2" id="KW-0520">NAD</keyword>
<dbReference type="EMBL" id="CP036263">
    <property type="protein sequence ID" value="QDS97339.1"/>
    <property type="molecule type" value="Genomic_DNA"/>
</dbReference>
<evidence type="ECO:0000313" key="6">
    <source>
        <dbReference type="EMBL" id="QDS97339.1"/>
    </source>
</evidence>
<evidence type="ECO:0000259" key="4">
    <source>
        <dbReference type="Pfam" id="PF03446"/>
    </source>
</evidence>
<name>A0A517MR34_9BACT</name>
<dbReference type="KEGG" id="amob:HG15A2_06000"/>
<dbReference type="Proteomes" id="UP000319852">
    <property type="component" value="Chromosome"/>
</dbReference>
<sequence>MSKQCFSPEEIHLGWIGTGVMGGSMCRHLMETGYSVTLYSRTRSKAEPLLAAGAKWADSPRAVAEASHVVFSIVGHPADVREVILGEKGALAGLASGGVLVEMTTSLPSLAVEIAELALEREVIAIDAPVSGGDVGAKNGTLSIMIGGDRPTVESLQPCWDAMGSNWVWQGPAGAGQHTKIVNQTLVAAGMIGVCEALLYAYKAGLNLDSAFKAVATGAAGSWAFSNLGPRIIAGDDAPGFFIEHLIKDLGIVLAEAEALQLKLPGVELARDLYNRAAEAGHGRSGTQALIHALANISGIDWSNRD</sequence>
<dbReference type="Pfam" id="PF03446">
    <property type="entry name" value="NAD_binding_2"/>
    <property type="match status" value="1"/>
</dbReference>
<dbReference type="InterPro" id="IPR015815">
    <property type="entry name" value="HIBADH-related"/>
</dbReference>
<feature type="domain" description="3-hydroxyisobutyrate dehydrogenase-like NAD-binding" evidence="5">
    <location>
        <begin position="174"/>
        <end position="293"/>
    </location>
</feature>
<dbReference type="PANTHER" id="PTHR43060:SF15">
    <property type="entry name" value="3-HYDROXYISOBUTYRATE DEHYDROGENASE-LIKE 1, MITOCHONDRIAL-RELATED"/>
    <property type="match status" value="1"/>
</dbReference>
<dbReference type="InterPro" id="IPR036291">
    <property type="entry name" value="NAD(P)-bd_dom_sf"/>
</dbReference>
<dbReference type="SUPFAM" id="SSF48179">
    <property type="entry name" value="6-phosphogluconate dehydrogenase C-terminal domain-like"/>
    <property type="match status" value="1"/>
</dbReference>
<protein>
    <submittedName>
        <fullName evidence="6">2-hydroxy-3-oxopropionate reductase</fullName>
        <ecNumber evidence="6">1.1.1.60</ecNumber>
    </submittedName>
</protein>
<dbReference type="SUPFAM" id="SSF51735">
    <property type="entry name" value="NAD(P)-binding Rossmann-fold domains"/>
    <property type="match status" value="1"/>
</dbReference>
<evidence type="ECO:0000256" key="1">
    <source>
        <dbReference type="ARBA" id="ARBA00023002"/>
    </source>
</evidence>
<dbReference type="GO" id="GO:0008679">
    <property type="term" value="F:2-hydroxy-3-oxopropionate reductase activity"/>
    <property type="evidence" value="ECO:0007669"/>
    <property type="project" value="UniProtKB-EC"/>
</dbReference>
<proteinExistence type="predicted"/>
<dbReference type="InterPro" id="IPR006115">
    <property type="entry name" value="6PGDH_NADP-bd"/>
</dbReference>
<dbReference type="InterPro" id="IPR013328">
    <property type="entry name" value="6PGD_dom2"/>
</dbReference>
<dbReference type="GO" id="GO:0050661">
    <property type="term" value="F:NADP binding"/>
    <property type="evidence" value="ECO:0007669"/>
    <property type="project" value="InterPro"/>
</dbReference>
<evidence type="ECO:0000313" key="7">
    <source>
        <dbReference type="Proteomes" id="UP000319852"/>
    </source>
</evidence>
<dbReference type="InterPro" id="IPR029154">
    <property type="entry name" value="HIBADH-like_NADP-bd"/>
</dbReference>
<dbReference type="RefSeq" id="WP_145057639.1">
    <property type="nucleotide sequence ID" value="NZ_CP036263.1"/>
</dbReference>
<dbReference type="Pfam" id="PF14833">
    <property type="entry name" value="NAD_binding_11"/>
    <property type="match status" value="1"/>
</dbReference>
<evidence type="ECO:0000256" key="3">
    <source>
        <dbReference type="PIRSR" id="PIRSR000103-1"/>
    </source>
</evidence>
<gene>
    <name evidence="6" type="primary">garR</name>
    <name evidence="6" type="ORF">HG15A2_06000</name>
</gene>
<accession>A0A517MR34</accession>
<dbReference type="AlphaFoldDB" id="A0A517MR34"/>
<dbReference type="InterPro" id="IPR008927">
    <property type="entry name" value="6-PGluconate_DH-like_C_sf"/>
</dbReference>
<dbReference type="Gene3D" id="1.10.1040.10">
    <property type="entry name" value="N-(1-d-carboxylethyl)-l-norvaline Dehydrogenase, domain 2"/>
    <property type="match status" value="1"/>
</dbReference>
<feature type="active site" evidence="3">
    <location>
        <position position="180"/>
    </location>
</feature>
<keyword evidence="1 6" id="KW-0560">Oxidoreductase</keyword>
<organism evidence="6 7">
    <name type="scientific">Adhaeretor mobilis</name>
    <dbReference type="NCBI Taxonomy" id="1930276"/>
    <lineage>
        <taxon>Bacteria</taxon>
        <taxon>Pseudomonadati</taxon>
        <taxon>Planctomycetota</taxon>
        <taxon>Planctomycetia</taxon>
        <taxon>Pirellulales</taxon>
        <taxon>Lacipirellulaceae</taxon>
        <taxon>Adhaeretor</taxon>
    </lineage>
</organism>
<feature type="domain" description="6-phosphogluconate dehydrogenase NADP-binding" evidence="4">
    <location>
        <begin position="13"/>
        <end position="171"/>
    </location>
</feature>
<reference evidence="6 7" key="1">
    <citation type="submission" date="2019-02" db="EMBL/GenBank/DDBJ databases">
        <title>Deep-cultivation of Planctomycetes and their phenomic and genomic characterization uncovers novel biology.</title>
        <authorList>
            <person name="Wiegand S."/>
            <person name="Jogler M."/>
            <person name="Boedeker C."/>
            <person name="Pinto D."/>
            <person name="Vollmers J."/>
            <person name="Rivas-Marin E."/>
            <person name="Kohn T."/>
            <person name="Peeters S.H."/>
            <person name="Heuer A."/>
            <person name="Rast P."/>
            <person name="Oberbeckmann S."/>
            <person name="Bunk B."/>
            <person name="Jeske O."/>
            <person name="Meyerdierks A."/>
            <person name="Storesund J.E."/>
            <person name="Kallscheuer N."/>
            <person name="Luecker S."/>
            <person name="Lage O.M."/>
            <person name="Pohl T."/>
            <person name="Merkel B.J."/>
            <person name="Hornburger P."/>
            <person name="Mueller R.-W."/>
            <person name="Bruemmer F."/>
            <person name="Labrenz M."/>
            <person name="Spormann A.M."/>
            <person name="Op den Camp H."/>
            <person name="Overmann J."/>
            <person name="Amann R."/>
            <person name="Jetten M.S.M."/>
            <person name="Mascher T."/>
            <person name="Medema M.H."/>
            <person name="Devos D.P."/>
            <person name="Kaster A.-K."/>
            <person name="Ovreas L."/>
            <person name="Rohde M."/>
            <person name="Galperin M.Y."/>
            <person name="Jogler C."/>
        </authorList>
    </citation>
    <scope>NUCLEOTIDE SEQUENCE [LARGE SCALE GENOMIC DNA]</scope>
    <source>
        <strain evidence="6 7">HG15A2</strain>
    </source>
</reference>
<evidence type="ECO:0000259" key="5">
    <source>
        <dbReference type="Pfam" id="PF14833"/>
    </source>
</evidence>
<dbReference type="OrthoDB" id="9786703at2"/>
<dbReference type="PANTHER" id="PTHR43060">
    <property type="entry name" value="3-HYDROXYISOBUTYRATE DEHYDROGENASE-LIKE 1, MITOCHONDRIAL-RELATED"/>
    <property type="match status" value="1"/>
</dbReference>